<dbReference type="SUPFAM" id="SSF52499">
    <property type="entry name" value="Isochorismatase-like hydrolases"/>
    <property type="match status" value="1"/>
</dbReference>
<dbReference type="PANTHER" id="PTHR43540">
    <property type="entry name" value="PEROXYUREIDOACRYLATE/UREIDOACRYLATE AMIDOHYDROLASE-RELATED"/>
    <property type="match status" value="1"/>
</dbReference>
<dbReference type="AlphaFoldDB" id="A0A220S0J7"/>
<dbReference type="Pfam" id="PF00857">
    <property type="entry name" value="Isochorismatase"/>
    <property type="match status" value="1"/>
</dbReference>
<dbReference type="RefSeq" id="WP_089035717.1">
    <property type="nucleotide sequence ID" value="NZ_CP022278.1"/>
</dbReference>
<evidence type="ECO:0000313" key="2">
    <source>
        <dbReference type="Proteomes" id="UP000198238"/>
    </source>
</evidence>
<dbReference type="Gene3D" id="3.40.50.850">
    <property type="entry name" value="Isochorismatase-like"/>
    <property type="match status" value="1"/>
</dbReference>
<dbReference type="PANTHER" id="PTHR43540:SF10">
    <property type="entry name" value="ISOCHORISMATASE"/>
    <property type="match status" value="1"/>
</dbReference>
<dbReference type="InterPro" id="IPR000868">
    <property type="entry name" value="Isochorismatase-like_dom"/>
</dbReference>
<dbReference type="CDD" id="cd00431">
    <property type="entry name" value="cysteine_hydrolases"/>
    <property type="match status" value="1"/>
</dbReference>
<keyword evidence="2" id="KW-1185">Reference proteome</keyword>
<proteinExistence type="predicted"/>
<reference evidence="1 2" key="1">
    <citation type="submission" date="2017-06" db="EMBL/GenBank/DDBJ databases">
        <title>Neisseria chenwenguii sp. nov., isolated from the intestinal contents of Tibetan Plateau Pika in Yushu, Qinghai Province, China.</title>
        <authorList>
            <person name="Zhang G."/>
        </authorList>
    </citation>
    <scope>NUCLEOTIDE SEQUENCE [LARGE SCALE GENOMIC DNA]</scope>
    <source>
        <strain evidence="1 2">10023</strain>
    </source>
</reference>
<dbReference type="EMBL" id="CP022278">
    <property type="protein sequence ID" value="ASK26999.1"/>
    <property type="molecule type" value="Genomic_DNA"/>
</dbReference>
<sequence>MPTALISIDYTRDFVADDGKLTAGVPAQAVSDSIARVTQAAFDAGHYIFFAIDAHQENDPFHPESRLFPPHNLNGTAGRGLYGKLAAFYAAHQADSRVFWRDKTRYSAFAGTDLDLRLRERKVDTVILTGVLTDICVLHTAVDAYNLGYSIEVETTAVAALSEENHRFALNHMQNVLGATLLSGLEKI</sequence>
<dbReference type="KEGG" id="nei:BG910_03920"/>
<protein>
    <submittedName>
        <fullName evidence="1">Isochorismatase</fullName>
    </submittedName>
</protein>
<accession>A0A220S0J7</accession>
<dbReference type="InterPro" id="IPR050272">
    <property type="entry name" value="Isochorismatase-like_hydrls"/>
</dbReference>
<evidence type="ECO:0000313" key="1">
    <source>
        <dbReference type="EMBL" id="ASK26999.1"/>
    </source>
</evidence>
<name>A0A220S0J7_9NEIS</name>
<dbReference type="OrthoDB" id="5360912at2"/>
<dbReference type="Proteomes" id="UP000198238">
    <property type="component" value="Chromosome"/>
</dbReference>
<gene>
    <name evidence="1" type="ORF">BG910_03920</name>
</gene>
<organism evidence="1 2">
    <name type="scientific">Neisseria chenwenguii</name>
    <dbReference type="NCBI Taxonomy" id="1853278"/>
    <lineage>
        <taxon>Bacteria</taxon>
        <taxon>Pseudomonadati</taxon>
        <taxon>Pseudomonadota</taxon>
        <taxon>Betaproteobacteria</taxon>
        <taxon>Neisseriales</taxon>
        <taxon>Neisseriaceae</taxon>
        <taxon>Neisseria</taxon>
    </lineage>
</organism>
<dbReference type="InterPro" id="IPR036380">
    <property type="entry name" value="Isochorismatase-like_sf"/>
</dbReference>